<sequence length="241" mass="26804">MEIKFCPSCGNKVSAGAKFCGKCGRSLVNDFESNNTESEKNSTINKQKVAEGIGVAKEGAQKTASRIKKAAEDSQITDKVQSSIHSLNQQPEKKAKVLKIGGAVIALIIIVFGWNWFSNKDYRQAMANGDSYFSQGEFGKASEFYQQAHDQKPGDEKATEMRSYAQELGNYWTMINEDDGFPGSRSQTVEEIEGKANQIKDKMIKAKYTEAAEAIKSSSQYKLEERIGQKYENTYGSERAR</sequence>
<evidence type="ECO:0000256" key="2">
    <source>
        <dbReference type="SAM" id="Phobius"/>
    </source>
</evidence>
<evidence type="ECO:0000256" key="1">
    <source>
        <dbReference type="PROSITE-ProRule" id="PRU00339"/>
    </source>
</evidence>
<evidence type="ECO:0000313" key="5">
    <source>
        <dbReference type="Proteomes" id="UP001252875"/>
    </source>
</evidence>
<gene>
    <name evidence="4" type="ORF">P7D85_14340</name>
</gene>
<dbReference type="Pfam" id="PF13240">
    <property type="entry name" value="Zn_Ribbon_1"/>
    <property type="match status" value="1"/>
</dbReference>
<keyword evidence="2" id="KW-1133">Transmembrane helix</keyword>
<reference evidence="4 5" key="1">
    <citation type="submission" date="2023-03" db="EMBL/GenBank/DDBJ databases">
        <authorList>
            <person name="Shen W."/>
            <person name="Cai J."/>
        </authorList>
    </citation>
    <scope>NUCLEOTIDE SEQUENCE [LARGE SCALE GENOMIC DNA]</scope>
    <source>
        <strain evidence="4 5">D6-4</strain>
    </source>
</reference>
<evidence type="ECO:0000313" key="4">
    <source>
        <dbReference type="EMBL" id="MDT2600962.1"/>
    </source>
</evidence>
<feature type="repeat" description="TPR" evidence="1">
    <location>
        <begin position="122"/>
        <end position="155"/>
    </location>
</feature>
<evidence type="ECO:0000259" key="3">
    <source>
        <dbReference type="Pfam" id="PF13240"/>
    </source>
</evidence>
<dbReference type="EMBL" id="JARPYI010000008">
    <property type="protein sequence ID" value="MDT2600962.1"/>
    <property type="molecule type" value="Genomic_DNA"/>
</dbReference>
<keyword evidence="2" id="KW-0812">Transmembrane</keyword>
<proteinExistence type="predicted"/>
<name>A0ABU3F228_9ENTE</name>
<accession>A0ABU3F228</accession>
<protein>
    <submittedName>
        <fullName evidence="4">Zinc ribbon domain-containing protein</fullName>
    </submittedName>
</protein>
<keyword evidence="5" id="KW-1185">Reference proteome</keyword>
<dbReference type="Proteomes" id="UP001252875">
    <property type="component" value="Unassembled WGS sequence"/>
</dbReference>
<feature type="transmembrane region" description="Helical" evidence="2">
    <location>
        <begin position="97"/>
        <end position="117"/>
    </location>
</feature>
<dbReference type="PROSITE" id="PS50005">
    <property type="entry name" value="TPR"/>
    <property type="match status" value="1"/>
</dbReference>
<organism evidence="4 5">
    <name type="scientific">Enterococcus hulanensis</name>
    <dbReference type="NCBI Taxonomy" id="2559929"/>
    <lineage>
        <taxon>Bacteria</taxon>
        <taxon>Bacillati</taxon>
        <taxon>Bacillota</taxon>
        <taxon>Bacilli</taxon>
        <taxon>Lactobacillales</taxon>
        <taxon>Enterococcaceae</taxon>
        <taxon>Enterococcus</taxon>
    </lineage>
</organism>
<dbReference type="RefSeq" id="WP_311822949.1">
    <property type="nucleotide sequence ID" value="NZ_JARPYF010000008.1"/>
</dbReference>
<comment type="caution">
    <text evidence="4">The sequence shown here is derived from an EMBL/GenBank/DDBJ whole genome shotgun (WGS) entry which is preliminary data.</text>
</comment>
<dbReference type="InterPro" id="IPR026870">
    <property type="entry name" value="Zinc_ribbon_dom"/>
</dbReference>
<keyword evidence="1" id="KW-0802">TPR repeat</keyword>
<dbReference type="InterPro" id="IPR019734">
    <property type="entry name" value="TPR_rpt"/>
</dbReference>
<keyword evidence="2" id="KW-0472">Membrane</keyword>
<feature type="domain" description="Zinc-ribbon" evidence="3">
    <location>
        <begin position="5"/>
        <end position="27"/>
    </location>
</feature>